<accession>A0A4S8N4D2</accession>
<evidence type="ECO:0000313" key="2">
    <source>
        <dbReference type="EMBL" id="THV10441.1"/>
    </source>
</evidence>
<evidence type="ECO:0000259" key="1">
    <source>
        <dbReference type="Pfam" id="PF07929"/>
    </source>
</evidence>
<reference evidence="2 3" key="1">
    <citation type="journal article" date="2009" name="Int. J. Syst. Evol. Microbiol.">
        <title>Nocardioides caeni sp. nov., isolated from wastewater.</title>
        <authorList>
            <person name="Yoon J.H."/>
            <person name="Kang S.J."/>
            <person name="Park S."/>
            <person name="Kim W."/>
            <person name="Oh T.K."/>
        </authorList>
    </citation>
    <scope>NUCLEOTIDE SEQUENCE [LARGE SCALE GENOMIC DNA]</scope>
    <source>
        <strain evidence="2 3">DSM 23134</strain>
    </source>
</reference>
<dbReference type="Gene3D" id="3.10.290.30">
    <property type="entry name" value="MM3350-like"/>
    <property type="match status" value="1"/>
</dbReference>
<gene>
    <name evidence="2" type="ORF">E9934_13980</name>
</gene>
<proteinExistence type="predicted"/>
<dbReference type="InterPro" id="IPR012912">
    <property type="entry name" value="Plasmid_pRiA4b_Orf3-like"/>
</dbReference>
<name>A0A4S8N4D2_9ACTN</name>
<dbReference type="AlphaFoldDB" id="A0A4S8N4D2"/>
<dbReference type="InterPro" id="IPR024047">
    <property type="entry name" value="MM3350-like_sf"/>
</dbReference>
<feature type="domain" description="Plasmid pRiA4b Orf3-like" evidence="1">
    <location>
        <begin position="75"/>
        <end position="236"/>
    </location>
</feature>
<organism evidence="2 3">
    <name type="scientific">Nocardioides caeni</name>
    <dbReference type="NCBI Taxonomy" id="574700"/>
    <lineage>
        <taxon>Bacteria</taxon>
        <taxon>Bacillati</taxon>
        <taxon>Actinomycetota</taxon>
        <taxon>Actinomycetes</taxon>
        <taxon>Propionibacteriales</taxon>
        <taxon>Nocardioidaceae</taxon>
        <taxon>Nocardioides</taxon>
    </lineage>
</organism>
<dbReference type="Pfam" id="PF07929">
    <property type="entry name" value="PRiA4_ORF3"/>
    <property type="match status" value="1"/>
</dbReference>
<evidence type="ECO:0000313" key="3">
    <source>
        <dbReference type="Proteomes" id="UP000307087"/>
    </source>
</evidence>
<sequence length="492" mass="54281">MLRYRGRHEPALPRIGCVTAGDADDLRRQFDALTSGAELSDLRQLFGNVAQIAGGFVKRTHNPHLRRPRRTEPVVLRVRVDLNDAEPPIWRRLDLRSDLTLASVHQVLQTAYDWSDSHLHRFSIGGDTFDMAAEWFLCEWEVEEGEDEGTPDTDVTLEETLVDPGDVLHYVYDYGDNWDLTIRLEEVIDLTDGTPAARCLEGERAAPPDDCGGLRDAEDLAEILADPTAFDVDDLNHRLVSPATGLADWGVRRELVDLLDQLIRTPVGGDLVARAVAISTPEVPDAETVRSHLAAYQWFLDRAADNGIPLTAAGYMKPAEVEAAAGVVPAASDWIGKKNREDLTVPILEFRQSLQQMGLLRKFKGSLLLTRAGKVAQRDAGVLWQYLADHLVDGSGDTFGAQARLLALLCLASEPKGAHERRLADALTHLGWRQRDGRPVSPDQGQWAIREVINLLGNVAEAPRDRPMPRSNRRALSPVAVLLINAALTSDG</sequence>
<dbReference type="PANTHER" id="PTHR41878:SF1">
    <property type="entry name" value="TNPR PROTEIN"/>
    <property type="match status" value="1"/>
</dbReference>
<dbReference type="PANTHER" id="PTHR41878">
    <property type="entry name" value="LEXA REPRESSOR-RELATED"/>
    <property type="match status" value="1"/>
</dbReference>
<keyword evidence="3" id="KW-1185">Reference proteome</keyword>
<protein>
    <submittedName>
        <fullName evidence="2">Plasmid pRiA4b ORF-3 family protein</fullName>
    </submittedName>
</protein>
<dbReference type="Proteomes" id="UP000307087">
    <property type="component" value="Unassembled WGS sequence"/>
</dbReference>
<dbReference type="EMBL" id="STGW01000010">
    <property type="protein sequence ID" value="THV10441.1"/>
    <property type="molecule type" value="Genomic_DNA"/>
</dbReference>
<dbReference type="SUPFAM" id="SSF159941">
    <property type="entry name" value="MM3350-like"/>
    <property type="match status" value="1"/>
</dbReference>
<comment type="caution">
    <text evidence="2">The sequence shown here is derived from an EMBL/GenBank/DDBJ whole genome shotgun (WGS) entry which is preliminary data.</text>
</comment>